<dbReference type="InterPro" id="IPR019734">
    <property type="entry name" value="TPR_rpt"/>
</dbReference>
<organism evidence="12 13">
    <name type="scientific">Thiopseudomonas alkaliphila</name>
    <dbReference type="NCBI Taxonomy" id="1697053"/>
    <lineage>
        <taxon>Bacteria</taxon>
        <taxon>Pseudomonadati</taxon>
        <taxon>Pseudomonadota</taxon>
        <taxon>Gammaproteobacteria</taxon>
        <taxon>Pseudomonadales</taxon>
        <taxon>Pseudomonadaceae</taxon>
        <taxon>Thiopseudomonas</taxon>
    </lineage>
</organism>
<dbReference type="GO" id="GO:0042168">
    <property type="term" value="P:heme metabolic process"/>
    <property type="evidence" value="ECO:0007669"/>
    <property type="project" value="InterPro"/>
</dbReference>
<dbReference type="NCBIfam" id="TIGR00540">
    <property type="entry name" value="TPR_hemY_coli"/>
    <property type="match status" value="1"/>
</dbReference>
<gene>
    <name evidence="12" type="ORF">AKN88_08370</name>
</gene>
<dbReference type="PATRIC" id="fig|1698449.3.peg.1683"/>
<protein>
    <submittedName>
        <fullName evidence="12">Heme biosynthesis protein HemY</fullName>
    </submittedName>
</protein>
<feature type="transmembrane region" description="Helical" evidence="10">
    <location>
        <begin position="43"/>
        <end position="76"/>
    </location>
</feature>
<name>A0A0K1XF26_9GAMM</name>
<keyword evidence="4" id="KW-1003">Cell membrane</keyword>
<evidence type="ECO:0000256" key="6">
    <source>
        <dbReference type="ARBA" id="ARBA00022692"/>
    </source>
</evidence>
<dbReference type="Pfam" id="PF07219">
    <property type="entry name" value="HemY_N"/>
    <property type="match status" value="1"/>
</dbReference>
<dbReference type="STRING" id="1697053.AKN87_10740"/>
<feature type="domain" description="HemY N-terminal" evidence="11">
    <location>
        <begin position="27"/>
        <end position="133"/>
    </location>
</feature>
<evidence type="ECO:0000313" key="13">
    <source>
        <dbReference type="Proteomes" id="UP000063953"/>
    </source>
</evidence>
<comment type="function">
    <text evidence="1">Involved in a late step of protoheme IX synthesis.</text>
</comment>
<evidence type="ECO:0000259" key="11">
    <source>
        <dbReference type="Pfam" id="PF07219"/>
    </source>
</evidence>
<keyword evidence="5" id="KW-0997">Cell inner membrane</keyword>
<dbReference type="Gene3D" id="1.25.40.10">
    <property type="entry name" value="Tetratricopeptide repeat domain"/>
    <property type="match status" value="2"/>
</dbReference>
<dbReference type="InterPro" id="IPR011990">
    <property type="entry name" value="TPR-like_helical_dom_sf"/>
</dbReference>
<evidence type="ECO:0000256" key="10">
    <source>
        <dbReference type="SAM" id="Phobius"/>
    </source>
</evidence>
<dbReference type="SUPFAM" id="SSF48452">
    <property type="entry name" value="TPR-like"/>
    <property type="match status" value="1"/>
</dbReference>
<evidence type="ECO:0000256" key="4">
    <source>
        <dbReference type="ARBA" id="ARBA00022475"/>
    </source>
</evidence>
<evidence type="ECO:0000256" key="8">
    <source>
        <dbReference type="ARBA" id="ARBA00023136"/>
    </source>
</evidence>
<comment type="subcellular location">
    <subcellularLocation>
        <location evidence="2">Cell inner membrane</location>
        <topology evidence="2">Multi-pass membrane protein</topology>
    </subcellularLocation>
</comment>
<keyword evidence="8 10" id="KW-0472">Membrane</keyword>
<keyword evidence="7 10" id="KW-1133">Transmembrane helix</keyword>
<evidence type="ECO:0000256" key="1">
    <source>
        <dbReference type="ARBA" id="ARBA00002962"/>
    </source>
</evidence>
<keyword evidence="6 10" id="KW-0812">Transmembrane</keyword>
<evidence type="ECO:0000256" key="2">
    <source>
        <dbReference type="ARBA" id="ARBA00004429"/>
    </source>
</evidence>
<dbReference type="InterPro" id="IPR005254">
    <property type="entry name" value="Heme_biosyn_assoc_TPR_pro"/>
</dbReference>
<keyword evidence="13" id="KW-1185">Reference proteome</keyword>
<evidence type="ECO:0000256" key="3">
    <source>
        <dbReference type="ARBA" id="ARBA00004744"/>
    </source>
</evidence>
<sequence length="409" mass="46303">MKRAYLFILLAIVIAAAVGVMMTQHTGYVLLAWKGYRFESSLWVFLAILAVIGVALYAIRLLLTMLLISAGVLNPWSSLNRRRRARIAAEKGMLELAEGRWEAALRHLKLAARDNPQPLVYLLGAAQAAERLGHSEEAESYLEQALARQPKAELAVALTHAELQWYRDDRFAAQETLMAMQHNYPTNKEVLERLQHVLQIQEDWPTVLSLLPALRKAKTMTPEQLDELERKAWIGRIEQSCELESDKQLAREKLQQAWKQLSNSLRHDPAILAAYSFELHRLGSSNEAEQLLRQALKQSLNNRLIELYGRIPGSDLAKQLQLAESWLPQQPNNPILLRCLARLCVKNQLWGKAKDYFERSLQHARQAQTCVELAQLLGELGETQRSNQLFSEGLQLTAGGQQLPAPSDS</sequence>
<dbReference type="InterPro" id="IPR010817">
    <property type="entry name" value="HemY_N"/>
</dbReference>
<reference evidence="12 13" key="1">
    <citation type="journal article" date="2015" name="Genome Announc.">
        <title>Genome Sequences of Oblitimonas alkaliphila gen. nov. sp. nov. (Proposed), a Novel Bacterium of the Pseudomonadaceae Family.</title>
        <authorList>
            <person name="Lauer A.C."/>
            <person name="Nicholson A.C."/>
            <person name="Humrighouse B.W."/>
            <person name="Emery B."/>
            <person name="Drobish A."/>
            <person name="Juieng P."/>
            <person name="Loparev V."/>
            <person name="McQuiston J.R."/>
        </authorList>
    </citation>
    <scope>NUCLEOTIDE SEQUENCE [LARGE SCALE GENOMIC DNA]</scope>
    <source>
        <strain evidence="12 13">E5571</strain>
    </source>
</reference>
<comment type="pathway">
    <text evidence="3">Porphyrin-containing compound metabolism; protoheme biosynthesis.</text>
</comment>
<evidence type="ECO:0000256" key="9">
    <source>
        <dbReference type="ARBA" id="ARBA00023244"/>
    </source>
</evidence>
<accession>A0A0K1XF26</accession>
<evidence type="ECO:0000313" key="12">
    <source>
        <dbReference type="EMBL" id="AKX59941.1"/>
    </source>
</evidence>
<dbReference type="SMART" id="SM00028">
    <property type="entry name" value="TPR"/>
    <property type="match status" value="3"/>
</dbReference>
<dbReference type="GO" id="GO:0005886">
    <property type="term" value="C:plasma membrane"/>
    <property type="evidence" value="ECO:0007669"/>
    <property type="project" value="UniProtKB-SubCell"/>
</dbReference>
<dbReference type="GO" id="GO:0006779">
    <property type="term" value="P:porphyrin-containing compound biosynthetic process"/>
    <property type="evidence" value="ECO:0007669"/>
    <property type="project" value="UniProtKB-KW"/>
</dbReference>
<proteinExistence type="predicted"/>
<evidence type="ECO:0000256" key="7">
    <source>
        <dbReference type="ARBA" id="ARBA00022989"/>
    </source>
</evidence>
<evidence type="ECO:0000256" key="5">
    <source>
        <dbReference type="ARBA" id="ARBA00022519"/>
    </source>
</evidence>
<dbReference type="RefSeq" id="WP_053101117.1">
    <property type="nucleotide sequence ID" value="NZ_CP012365.1"/>
</dbReference>
<dbReference type="Proteomes" id="UP000063953">
    <property type="component" value="Chromosome"/>
</dbReference>
<keyword evidence="9" id="KW-0627">Porphyrin biosynthesis</keyword>
<dbReference type="AlphaFoldDB" id="A0A0K1XF26"/>
<dbReference type="EMBL" id="CP012365">
    <property type="protein sequence ID" value="AKX59941.1"/>
    <property type="molecule type" value="Genomic_DNA"/>
</dbReference>
<dbReference type="UniPathway" id="UPA00252"/>